<proteinExistence type="predicted"/>
<organism evidence="2 3">
    <name type="scientific">Pleurodeles waltl</name>
    <name type="common">Iberian ribbed newt</name>
    <dbReference type="NCBI Taxonomy" id="8319"/>
    <lineage>
        <taxon>Eukaryota</taxon>
        <taxon>Metazoa</taxon>
        <taxon>Chordata</taxon>
        <taxon>Craniata</taxon>
        <taxon>Vertebrata</taxon>
        <taxon>Euteleostomi</taxon>
        <taxon>Amphibia</taxon>
        <taxon>Batrachia</taxon>
        <taxon>Caudata</taxon>
        <taxon>Salamandroidea</taxon>
        <taxon>Salamandridae</taxon>
        <taxon>Pleurodelinae</taxon>
        <taxon>Pleurodeles</taxon>
    </lineage>
</organism>
<keyword evidence="3" id="KW-1185">Reference proteome</keyword>
<comment type="caution">
    <text evidence="2">The sequence shown here is derived from an EMBL/GenBank/DDBJ whole genome shotgun (WGS) entry which is preliminary data.</text>
</comment>
<name>A0AAV7SIG9_PLEWA</name>
<protein>
    <submittedName>
        <fullName evidence="2">Uncharacterized protein</fullName>
    </submittedName>
</protein>
<feature type="region of interest" description="Disordered" evidence="1">
    <location>
        <begin position="73"/>
        <end position="99"/>
    </location>
</feature>
<reference evidence="2" key="1">
    <citation type="journal article" date="2022" name="bioRxiv">
        <title>Sequencing and chromosome-scale assembly of the giantPleurodeles waltlgenome.</title>
        <authorList>
            <person name="Brown T."/>
            <person name="Elewa A."/>
            <person name="Iarovenko S."/>
            <person name="Subramanian E."/>
            <person name="Araus A.J."/>
            <person name="Petzold A."/>
            <person name="Susuki M."/>
            <person name="Suzuki K.-i.T."/>
            <person name="Hayashi T."/>
            <person name="Toyoda A."/>
            <person name="Oliveira C."/>
            <person name="Osipova E."/>
            <person name="Leigh N.D."/>
            <person name="Simon A."/>
            <person name="Yun M.H."/>
        </authorList>
    </citation>
    <scope>NUCLEOTIDE SEQUENCE</scope>
    <source>
        <strain evidence="2">20211129_DDA</strain>
        <tissue evidence="2">Liver</tissue>
    </source>
</reference>
<dbReference type="EMBL" id="JANPWB010000008">
    <property type="protein sequence ID" value="KAJ1163874.1"/>
    <property type="molecule type" value="Genomic_DNA"/>
</dbReference>
<evidence type="ECO:0000256" key="1">
    <source>
        <dbReference type="SAM" id="MobiDB-lite"/>
    </source>
</evidence>
<evidence type="ECO:0000313" key="3">
    <source>
        <dbReference type="Proteomes" id="UP001066276"/>
    </source>
</evidence>
<feature type="region of interest" description="Disordered" evidence="1">
    <location>
        <begin position="1"/>
        <end position="47"/>
    </location>
</feature>
<sequence>MHDKEAVCDGPALSGPSEEEEWADAAASNPETENRASNPRALPGQTEQRQAFLAPGILEEGKTLAGEHVREGGVMEEEDGRRHQRPVRIPKSSGGWKWMGSAPEGSTALAAAQEVHYEVSSHASGEAWLTQVHP</sequence>
<accession>A0AAV7SIG9</accession>
<gene>
    <name evidence="2" type="ORF">NDU88_004326</name>
</gene>
<dbReference type="Proteomes" id="UP001066276">
    <property type="component" value="Chromosome 4_2"/>
</dbReference>
<dbReference type="AlphaFoldDB" id="A0AAV7SIG9"/>
<evidence type="ECO:0000313" key="2">
    <source>
        <dbReference type="EMBL" id="KAJ1163874.1"/>
    </source>
</evidence>